<dbReference type="EMBL" id="JBHSXM010000001">
    <property type="protein sequence ID" value="MFC6835549.1"/>
    <property type="molecule type" value="Genomic_DNA"/>
</dbReference>
<sequence>MGESEPQQDCPLDEEGVEERREDDDETGDERDSSPTFSPERVTDTSLPSLYSGMKILVDRLPSSGEASAGSGRKETARPLSASG</sequence>
<proteinExistence type="predicted"/>
<gene>
    <name evidence="2" type="ORF">ACFQHK_03390</name>
</gene>
<organism evidence="2 3">
    <name type="scientific">Halomarina ordinaria</name>
    <dbReference type="NCBI Taxonomy" id="3033939"/>
    <lineage>
        <taxon>Archaea</taxon>
        <taxon>Methanobacteriati</taxon>
        <taxon>Methanobacteriota</taxon>
        <taxon>Stenosarchaea group</taxon>
        <taxon>Halobacteria</taxon>
        <taxon>Halobacteriales</taxon>
        <taxon>Natronomonadaceae</taxon>
        <taxon>Halomarina</taxon>
    </lineage>
</organism>
<name>A0ABD5U4U3_9EURY</name>
<evidence type="ECO:0000313" key="3">
    <source>
        <dbReference type="Proteomes" id="UP001596406"/>
    </source>
</evidence>
<reference evidence="2 3" key="1">
    <citation type="journal article" date="2019" name="Int. J. Syst. Evol. Microbiol.">
        <title>The Global Catalogue of Microorganisms (GCM) 10K type strain sequencing project: providing services to taxonomists for standard genome sequencing and annotation.</title>
        <authorList>
            <consortium name="The Broad Institute Genomics Platform"/>
            <consortium name="The Broad Institute Genome Sequencing Center for Infectious Disease"/>
            <person name="Wu L."/>
            <person name="Ma J."/>
        </authorList>
    </citation>
    <scope>NUCLEOTIDE SEQUENCE [LARGE SCALE GENOMIC DNA]</scope>
    <source>
        <strain evidence="2 3">PSRA2</strain>
    </source>
</reference>
<feature type="compositionally biased region" description="Acidic residues" evidence="1">
    <location>
        <begin position="11"/>
        <end position="29"/>
    </location>
</feature>
<feature type="region of interest" description="Disordered" evidence="1">
    <location>
        <begin position="1"/>
        <end position="49"/>
    </location>
</feature>
<dbReference type="RefSeq" id="WP_304447247.1">
    <property type="nucleotide sequence ID" value="NZ_JARRAH010000001.1"/>
</dbReference>
<dbReference type="Proteomes" id="UP001596406">
    <property type="component" value="Unassembled WGS sequence"/>
</dbReference>
<dbReference type="AlphaFoldDB" id="A0ABD5U4U3"/>
<comment type="caution">
    <text evidence="2">The sequence shown here is derived from an EMBL/GenBank/DDBJ whole genome shotgun (WGS) entry which is preliminary data.</text>
</comment>
<accession>A0ABD5U4U3</accession>
<evidence type="ECO:0000256" key="1">
    <source>
        <dbReference type="SAM" id="MobiDB-lite"/>
    </source>
</evidence>
<evidence type="ECO:0000313" key="2">
    <source>
        <dbReference type="EMBL" id="MFC6835549.1"/>
    </source>
</evidence>
<protein>
    <submittedName>
        <fullName evidence="2">Uncharacterized protein</fullName>
    </submittedName>
</protein>
<keyword evidence="3" id="KW-1185">Reference proteome</keyword>
<feature type="region of interest" description="Disordered" evidence="1">
    <location>
        <begin position="62"/>
        <end position="84"/>
    </location>
</feature>